<feature type="region of interest" description="Disordered" evidence="4">
    <location>
        <begin position="1"/>
        <end position="56"/>
    </location>
</feature>
<accession>R7SGU8</accession>
<dbReference type="CDD" id="cd18793">
    <property type="entry name" value="SF2_C_SNF"/>
    <property type="match status" value="1"/>
</dbReference>
<keyword evidence="1" id="KW-0547">Nucleotide-binding</keyword>
<feature type="domain" description="Helicase ATP-binding" evidence="5">
    <location>
        <begin position="175"/>
        <end position="442"/>
    </location>
</feature>
<dbReference type="OMA" id="WNICRID"/>
<dbReference type="InterPro" id="IPR001650">
    <property type="entry name" value="Helicase_C-like"/>
</dbReference>
<dbReference type="PANTHER" id="PTHR10799">
    <property type="entry name" value="SNF2/RAD54 HELICASE FAMILY"/>
    <property type="match status" value="1"/>
</dbReference>
<dbReference type="GeneID" id="19199028"/>
<gene>
    <name evidence="7" type="ORF">CONPUDRAFT_113671</name>
</gene>
<dbReference type="Proteomes" id="UP000053558">
    <property type="component" value="Unassembled WGS sequence"/>
</dbReference>
<feature type="region of interest" description="Disordered" evidence="4">
    <location>
        <begin position="77"/>
        <end position="151"/>
    </location>
</feature>
<feature type="compositionally biased region" description="Polar residues" evidence="4">
    <location>
        <begin position="17"/>
        <end position="27"/>
    </location>
</feature>
<sequence length="948" mass="105784">MSSSQGSSPPPYAMSSVPETTPASSPPRSEFTLGKDASEYTSSPEPELVDAQDVKEDEEFEARFARLSRILEKSYTYSGLLKQQMDKEKQSSALRSVLKATAPAEPSKKAPAKRGRKGRKKAVEEEPEEETKPEQSPQKEEPNKQAEEQPKFVQPSLVIGAQLKDYQLEGVEWMISLDKNGVSGILADEMGLGKTLQTIAFNAYLREQGNFSPFLVVCPLSVLHNWIEEYNRFAPDIPVCMYHGSPIERAELRTTAMRLPDVNYDSDEEAAANVNAKPKKKAPAKKKAAPAPKAATRKSQRQPQPSPSKPSPTRRTRSGRPTKRAKVDSDGDDDPSDSEDQAMDEDEEDEKEVRAPLPPQTRKTFPVVVTTYEMIIRDRAYLAAYNWGYIVVDEGHRLKNLDCRLMQEIKKYPSAGRMILTGTPLHNNLSELWALLNFVLPDIFNDLDAFQEWFNLGAMQSHLTSEQSSELIHTLHGILKPFLLRRLKADVEGLLPPKKEYVLYAPLTVRQRDLYDTIVEGNLRQFLLGQGKGVCATEEEEEKRKKEVEQAIETDAPRKLRKGKRRRYDVDGDDDAYFEMLENGEVAKVSGAPAKDDLGEMARQHQLKTTLKQVNNMKLQNTVMQLRKVCSHPFLFDWPIDASTSQPVLDDSLVGASGKMMVLDRLLTELFKRGHRVLLFSQFTTMLDIIDDWARELKGWDICRIDGSSAPLERREQMNIFQAATPDSPRLFLLSTRAGGLGINLTAADTVIFYDQDWNPQMDVQAQDRAHRIGQTKPVLIFRLISAHTIETRIMQRATEKRKLEALVIAKGKFKMPGQAAAPRNGQRAKRETMAELAASLLRLEGEQIDVVPDTAAGKASVLSDAELDMLLDRREEVFSDRGKGWTSSTAAASADAEGAAGAQDEDQAQDEMGVQKKAAKAAFAAYEAPVGQGNEALAKILGEDAPE</sequence>
<feature type="compositionally biased region" description="Basic and acidic residues" evidence="4">
    <location>
        <begin position="130"/>
        <end position="150"/>
    </location>
</feature>
<feature type="region of interest" description="Disordered" evidence="4">
    <location>
        <begin position="882"/>
        <end position="916"/>
    </location>
</feature>
<evidence type="ECO:0000259" key="5">
    <source>
        <dbReference type="PROSITE" id="PS51192"/>
    </source>
</evidence>
<dbReference type="GO" id="GO:0005524">
    <property type="term" value="F:ATP binding"/>
    <property type="evidence" value="ECO:0007669"/>
    <property type="project" value="InterPro"/>
</dbReference>
<dbReference type="InterPro" id="IPR014001">
    <property type="entry name" value="Helicase_ATP-bd"/>
</dbReference>
<evidence type="ECO:0000256" key="3">
    <source>
        <dbReference type="ARBA" id="ARBA00022840"/>
    </source>
</evidence>
<dbReference type="InterPro" id="IPR038718">
    <property type="entry name" value="SNF2-like_sf"/>
</dbReference>
<dbReference type="Pfam" id="PF00176">
    <property type="entry name" value="SNF2-rel_dom"/>
    <property type="match status" value="1"/>
</dbReference>
<dbReference type="eggNOG" id="KOG0385">
    <property type="taxonomic scope" value="Eukaryota"/>
</dbReference>
<keyword evidence="2" id="KW-0378">Hydrolase</keyword>
<proteinExistence type="predicted"/>
<name>R7SGU8_CONPW</name>
<dbReference type="OrthoDB" id="5857104at2759"/>
<evidence type="ECO:0008006" key="9">
    <source>
        <dbReference type="Google" id="ProtNLM"/>
    </source>
</evidence>
<organism evidence="7 8">
    <name type="scientific">Coniophora puteana (strain RWD-64-598)</name>
    <name type="common">Brown rot fungus</name>
    <dbReference type="NCBI Taxonomy" id="741705"/>
    <lineage>
        <taxon>Eukaryota</taxon>
        <taxon>Fungi</taxon>
        <taxon>Dikarya</taxon>
        <taxon>Basidiomycota</taxon>
        <taxon>Agaricomycotina</taxon>
        <taxon>Agaricomycetes</taxon>
        <taxon>Agaricomycetidae</taxon>
        <taxon>Boletales</taxon>
        <taxon>Coniophorineae</taxon>
        <taxon>Coniophoraceae</taxon>
        <taxon>Coniophora</taxon>
    </lineage>
</organism>
<dbReference type="SUPFAM" id="SSF52540">
    <property type="entry name" value="P-loop containing nucleoside triphosphate hydrolases"/>
    <property type="match status" value="2"/>
</dbReference>
<feature type="compositionally biased region" description="Basic residues" evidence="4">
    <location>
        <begin position="110"/>
        <end position="120"/>
    </location>
</feature>
<reference evidence="8" key="1">
    <citation type="journal article" date="2012" name="Science">
        <title>The Paleozoic origin of enzymatic lignin decomposition reconstructed from 31 fungal genomes.</title>
        <authorList>
            <person name="Floudas D."/>
            <person name="Binder M."/>
            <person name="Riley R."/>
            <person name="Barry K."/>
            <person name="Blanchette R.A."/>
            <person name="Henrissat B."/>
            <person name="Martinez A.T."/>
            <person name="Otillar R."/>
            <person name="Spatafora J.W."/>
            <person name="Yadav J.S."/>
            <person name="Aerts A."/>
            <person name="Benoit I."/>
            <person name="Boyd A."/>
            <person name="Carlson A."/>
            <person name="Copeland A."/>
            <person name="Coutinho P.M."/>
            <person name="de Vries R.P."/>
            <person name="Ferreira P."/>
            <person name="Findley K."/>
            <person name="Foster B."/>
            <person name="Gaskell J."/>
            <person name="Glotzer D."/>
            <person name="Gorecki P."/>
            <person name="Heitman J."/>
            <person name="Hesse C."/>
            <person name="Hori C."/>
            <person name="Igarashi K."/>
            <person name="Jurgens J.A."/>
            <person name="Kallen N."/>
            <person name="Kersten P."/>
            <person name="Kohler A."/>
            <person name="Kuees U."/>
            <person name="Kumar T.K.A."/>
            <person name="Kuo A."/>
            <person name="LaButti K."/>
            <person name="Larrondo L.F."/>
            <person name="Lindquist E."/>
            <person name="Ling A."/>
            <person name="Lombard V."/>
            <person name="Lucas S."/>
            <person name="Lundell T."/>
            <person name="Martin R."/>
            <person name="McLaughlin D.J."/>
            <person name="Morgenstern I."/>
            <person name="Morin E."/>
            <person name="Murat C."/>
            <person name="Nagy L.G."/>
            <person name="Nolan M."/>
            <person name="Ohm R.A."/>
            <person name="Patyshakuliyeva A."/>
            <person name="Rokas A."/>
            <person name="Ruiz-Duenas F.J."/>
            <person name="Sabat G."/>
            <person name="Salamov A."/>
            <person name="Samejima M."/>
            <person name="Schmutz J."/>
            <person name="Slot J.C."/>
            <person name="St John F."/>
            <person name="Stenlid J."/>
            <person name="Sun H."/>
            <person name="Sun S."/>
            <person name="Syed K."/>
            <person name="Tsang A."/>
            <person name="Wiebenga A."/>
            <person name="Young D."/>
            <person name="Pisabarro A."/>
            <person name="Eastwood D.C."/>
            <person name="Martin F."/>
            <person name="Cullen D."/>
            <person name="Grigoriev I.V."/>
            <person name="Hibbett D.S."/>
        </authorList>
    </citation>
    <scope>NUCLEOTIDE SEQUENCE [LARGE SCALE GENOMIC DNA]</scope>
    <source>
        <strain evidence="8">RWD-64-598 SS2</strain>
    </source>
</reference>
<dbReference type="GO" id="GO:0016787">
    <property type="term" value="F:hydrolase activity"/>
    <property type="evidence" value="ECO:0007669"/>
    <property type="project" value="UniProtKB-KW"/>
</dbReference>
<evidence type="ECO:0000313" key="7">
    <source>
        <dbReference type="EMBL" id="EIW74269.1"/>
    </source>
</evidence>
<dbReference type="SMART" id="SM00490">
    <property type="entry name" value="HELICc"/>
    <property type="match status" value="1"/>
</dbReference>
<dbReference type="KEGG" id="cput:CONPUDRAFT_113671"/>
<evidence type="ECO:0000256" key="4">
    <source>
        <dbReference type="SAM" id="MobiDB-lite"/>
    </source>
</evidence>
<dbReference type="Pfam" id="PF00271">
    <property type="entry name" value="Helicase_C"/>
    <property type="match status" value="1"/>
</dbReference>
<dbReference type="InterPro" id="IPR049730">
    <property type="entry name" value="SNF2/RAD54-like_C"/>
</dbReference>
<feature type="compositionally biased region" description="Acidic residues" evidence="4">
    <location>
        <begin position="330"/>
        <end position="350"/>
    </location>
</feature>
<evidence type="ECO:0000256" key="1">
    <source>
        <dbReference type="ARBA" id="ARBA00022741"/>
    </source>
</evidence>
<evidence type="ECO:0000259" key="6">
    <source>
        <dbReference type="PROSITE" id="PS51194"/>
    </source>
</evidence>
<feature type="compositionally biased region" description="Basic residues" evidence="4">
    <location>
        <begin position="312"/>
        <end position="324"/>
    </location>
</feature>
<evidence type="ECO:0000313" key="8">
    <source>
        <dbReference type="Proteomes" id="UP000053558"/>
    </source>
</evidence>
<feature type="compositionally biased region" description="Low complexity" evidence="4">
    <location>
        <begin position="887"/>
        <end position="903"/>
    </location>
</feature>
<feature type="compositionally biased region" description="Basic residues" evidence="4">
    <location>
        <begin position="277"/>
        <end position="288"/>
    </location>
</feature>
<keyword evidence="8" id="KW-1185">Reference proteome</keyword>
<keyword evidence="3" id="KW-0067">ATP-binding</keyword>
<dbReference type="Gene3D" id="3.40.50.300">
    <property type="entry name" value="P-loop containing nucleotide triphosphate hydrolases"/>
    <property type="match status" value="2"/>
</dbReference>
<dbReference type="RefSeq" id="XP_007775625.1">
    <property type="nucleotide sequence ID" value="XM_007777435.1"/>
</dbReference>
<dbReference type="InterPro" id="IPR000330">
    <property type="entry name" value="SNF2_N"/>
</dbReference>
<dbReference type="PROSITE" id="PS51192">
    <property type="entry name" value="HELICASE_ATP_BIND_1"/>
    <property type="match status" value="1"/>
</dbReference>
<dbReference type="SMART" id="SM00487">
    <property type="entry name" value="DEXDc"/>
    <property type="match status" value="1"/>
</dbReference>
<evidence type="ECO:0000256" key="2">
    <source>
        <dbReference type="ARBA" id="ARBA00022801"/>
    </source>
</evidence>
<dbReference type="InterPro" id="IPR027417">
    <property type="entry name" value="P-loop_NTPase"/>
</dbReference>
<dbReference type="EMBL" id="JH711593">
    <property type="protein sequence ID" value="EIW74269.1"/>
    <property type="molecule type" value="Genomic_DNA"/>
</dbReference>
<protein>
    <recommendedName>
        <fullName evidence="9">SNF2 family DNA-dependent ATPase</fullName>
    </recommendedName>
</protein>
<dbReference type="AlphaFoldDB" id="R7SGU8"/>
<feature type="domain" description="Helicase C-terminal" evidence="6">
    <location>
        <begin position="662"/>
        <end position="815"/>
    </location>
</feature>
<feature type="region of interest" description="Disordered" evidence="4">
    <location>
        <begin position="269"/>
        <end position="359"/>
    </location>
</feature>
<feature type="compositionally biased region" description="Acidic residues" evidence="4">
    <location>
        <begin position="47"/>
        <end position="56"/>
    </location>
</feature>
<dbReference type="PROSITE" id="PS51194">
    <property type="entry name" value="HELICASE_CTER"/>
    <property type="match status" value="1"/>
</dbReference>
<dbReference type="Gene3D" id="3.40.50.10810">
    <property type="entry name" value="Tandem AAA-ATPase domain"/>
    <property type="match status" value="2"/>
</dbReference>